<gene>
    <name evidence="1" type="ORF">ERS852478_03838</name>
</gene>
<accession>A0A174HV12</accession>
<protein>
    <submittedName>
        <fullName evidence="1">Uncharacterized protein</fullName>
    </submittedName>
</protein>
<name>A0A174HV12_9FIRM</name>
<dbReference type="EMBL" id="CYZN01000061">
    <property type="protein sequence ID" value="CUO76890.1"/>
    <property type="molecule type" value="Genomic_DNA"/>
</dbReference>
<dbReference type="AlphaFoldDB" id="A0A174HV12"/>
<dbReference type="RefSeq" id="WP_055060658.1">
    <property type="nucleotide sequence ID" value="NZ_BTHH01000069.1"/>
</dbReference>
<proteinExistence type="predicted"/>
<organism evidence="1 2">
    <name type="scientific">Blautia wexlerae</name>
    <dbReference type="NCBI Taxonomy" id="418240"/>
    <lineage>
        <taxon>Bacteria</taxon>
        <taxon>Bacillati</taxon>
        <taxon>Bacillota</taxon>
        <taxon>Clostridia</taxon>
        <taxon>Lachnospirales</taxon>
        <taxon>Lachnospiraceae</taxon>
        <taxon>Blautia</taxon>
    </lineage>
</organism>
<sequence length="157" mass="18464">MSTTTCKKRKPYKRGARNKTTKTSTLLKDYFNKNNIIFYQRTAEQNIEVFLVPYDIQKQDIKLHIRIIVIDDINLCNMSFSYELNKNTDYSKELLDMNSKLVNGRLSVEKDSNQVTYATNFRLHSNSDVQDIYNQHFESCVSTLASLYKRKIIKTNE</sequence>
<dbReference type="Proteomes" id="UP000095431">
    <property type="component" value="Unassembled WGS sequence"/>
</dbReference>
<reference evidence="1 2" key="1">
    <citation type="submission" date="2015-09" db="EMBL/GenBank/DDBJ databases">
        <authorList>
            <consortium name="Pathogen Informatics"/>
        </authorList>
    </citation>
    <scope>NUCLEOTIDE SEQUENCE [LARGE SCALE GENOMIC DNA]</scope>
    <source>
        <strain evidence="1 2">2789STDY5834863</strain>
    </source>
</reference>
<evidence type="ECO:0000313" key="1">
    <source>
        <dbReference type="EMBL" id="CUO76890.1"/>
    </source>
</evidence>
<evidence type="ECO:0000313" key="2">
    <source>
        <dbReference type="Proteomes" id="UP000095431"/>
    </source>
</evidence>